<comment type="caution">
    <text evidence="10">The sequence shown here is derived from an EMBL/GenBank/DDBJ whole genome shotgun (WGS) entry which is preliminary data.</text>
</comment>
<feature type="compositionally biased region" description="Basic and acidic residues" evidence="7">
    <location>
        <begin position="1650"/>
        <end position="1660"/>
    </location>
</feature>
<dbReference type="PROSITE" id="PS50825">
    <property type="entry name" value="HYR"/>
    <property type="match status" value="1"/>
</dbReference>
<dbReference type="InterPro" id="IPR036737">
    <property type="entry name" value="OmpA-like_sf"/>
</dbReference>
<dbReference type="Gene3D" id="2.60.40.2810">
    <property type="match status" value="1"/>
</dbReference>
<dbReference type="InterPro" id="IPR028974">
    <property type="entry name" value="TSP_type-3_rpt"/>
</dbReference>
<dbReference type="CDD" id="cd07185">
    <property type="entry name" value="OmpA_C-like"/>
    <property type="match status" value="1"/>
</dbReference>
<dbReference type="PROSITE" id="PS01068">
    <property type="entry name" value="OMPA_1"/>
    <property type="match status" value="1"/>
</dbReference>
<comment type="subcellular location">
    <subcellularLocation>
        <location evidence="1">Membrane</location>
    </subcellularLocation>
</comment>
<dbReference type="InterPro" id="IPR013783">
    <property type="entry name" value="Ig-like_fold"/>
</dbReference>
<gene>
    <name evidence="10" type="ORF">JYK02_11870</name>
</gene>
<evidence type="ECO:0000313" key="10">
    <source>
        <dbReference type="EMBL" id="MBN8228206.1"/>
    </source>
</evidence>
<evidence type="ECO:0000256" key="1">
    <source>
        <dbReference type="ARBA" id="ARBA00004370"/>
    </source>
</evidence>
<evidence type="ECO:0000256" key="2">
    <source>
        <dbReference type="ARBA" id="ARBA00022441"/>
    </source>
</evidence>
<dbReference type="InterPro" id="IPR006652">
    <property type="entry name" value="Kelch_1"/>
</dbReference>
<dbReference type="Pfam" id="PF17963">
    <property type="entry name" value="Big_9"/>
    <property type="match status" value="1"/>
</dbReference>
<dbReference type="PROSITE" id="PS51257">
    <property type="entry name" value="PROKAR_LIPOPROTEIN"/>
    <property type="match status" value="1"/>
</dbReference>
<evidence type="ECO:0000256" key="3">
    <source>
        <dbReference type="ARBA" id="ARBA00022729"/>
    </source>
</evidence>
<dbReference type="Gene3D" id="2.120.10.80">
    <property type="entry name" value="Kelch-type beta propeller"/>
    <property type="match status" value="2"/>
</dbReference>
<dbReference type="InterPro" id="IPR011043">
    <property type="entry name" value="Gal_Oxase/kelch_b-propeller"/>
</dbReference>
<feature type="compositionally biased region" description="Basic and acidic residues" evidence="7">
    <location>
        <begin position="1459"/>
        <end position="1475"/>
    </location>
</feature>
<dbReference type="Gene3D" id="3.30.1330.60">
    <property type="entry name" value="OmpA-like domain"/>
    <property type="match status" value="1"/>
</dbReference>
<dbReference type="InterPro" id="IPR017756">
    <property type="entry name" value="TM_Gly-Cys-Arg_CS"/>
</dbReference>
<dbReference type="Pfam" id="PF02494">
    <property type="entry name" value="HYR"/>
    <property type="match status" value="1"/>
</dbReference>
<evidence type="ECO:0000256" key="5">
    <source>
        <dbReference type="ARBA" id="ARBA00023136"/>
    </source>
</evidence>
<keyword evidence="5 6" id="KW-0472">Membrane</keyword>
<dbReference type="PANTHER" id="PTHR46344">
    <property type="entry name" value="OS02G0202900 PROTEIN"/>
    <property type="match status" value="1"/>
</dbReference>
<dbReference type="InterPro" id="IPR003410">
    <property type="entry name" value="HYR_dom"/>
</dbReference>
<dbReference type="Proteomes" id="UP000664052">
    <property type="component" value="Unassembled WGS sequence"/>
</dbReference>
<protein>
    <submittedName>
        <fullName evidence="10">OmpA family protein</fullName>
    </submittedName>
</protein>
<dbReference type="InterPro" id="IPR037293">
    <property type="entry name" value="Gal_Oxidase_central_sf"/>
</dbReference>
<feature type="compositionally biased region" description="Basic and acidic residues" evidence="7">
    <location>
        <begin position="1494"/>
        <end position="1510"/>
    </location>
</feature>
<dbReference type="RefSeq" id="WP_207051035.1">
    <property type="nucleotide sequence ID" value="NZ_JAFIMU010000006.1"/>
</dbReference>
<keyword evidence="3" id="KW-0732">Signal</keyword>
<dbReference type="EMBL" id="JAFIMU010000006">
    <property type="protein sequence ID" value="MBN8228206.1"/>
    <property type="molecule type" value="Genomic_DNA"/>
</dbReference>
<dbReference type="InterPro" id="IPR006664">
    <property type="entry name" value="OMP_bac"/>
</dbReference>
<dbReference type="NCBIfam" id="TIGR03382">
    <property type="entry name" value="GC_trans_RRR"/>
    <property type="match status" value="1"/>
</dbReference>
<feature type="region of interest" description="Disordered" evidence="7">
    <location>
        <begin position="1003"/>
        <end position="1025"/>
    </location>
</feature>
<dbReference type="SUPFAM" id="SSF117281">
    <property type="entry name" value="Kelch motif"/>
    <property type="match status" value="2"/>
</dbReference>
<dbReference type="InterPro" id="IPR015915">
    <property type="entry name" value="Kelch-typ_b-propeller"/>
</dbReference>
<evidence type="ECO:0000259" key="8">
    <source>
        <dbReference type="PROSITE" id="PS50825"/>
    </source>
</evidence>
<dbReference type="PRINTS" id="PR01021">
    <property type="entry name" value="OMPADOMAIN"/>
</dbReference>
<feature type="compositionally biased region" description="Basic and acidic residues" evidence="7">
    <location>
        <begin position="1437"/>
        <end position="1452"/>
    </location>
</feature>
<feature type="region of interest" description="Disordered" evidence="7">
    <location>
        <begin position="1626"/>
        <end position="1660"/>
    </location>
</feature>
<evidence type="ECO:0000256" key="7">
    <source>
        <dbReference type="SAM" id="MobiDB-lite"/>
    </source>
</evidence>
<feature type="domain" description="HYR" evidence="8">
    <location>
        <begin position="978"/>
        <end position="1054"/>
    </location>
</feature>
<proteinExistence type="predicted"/>
<keyword evidence="11" id="KW-1185">Reference proteome</keyword>
<dbReference type="SUPFAM" id="SSF103647">
    <property type="entry name" value="TSP type-3 repeat"/>
    <property type="match status" value="1"/>
</dbReference>
<dbReference type="Gene3D" id="2.130.10.80">
    <property type="entry name" value="Galactose oxidase/kelch, beta-propeller"/>
    <property type="match status" value="4"/>
</dbReference>
<dbReference type="Pfam" id="PF00691">
    <property type="entry name" value="OmpA"/>
    <property type="match status" value="1"/>
</dbReference>
<dbReference type="InterPro" id="IPR003367">
    <property type="entry name" value="Thrombospondin_3-like_rpt"/>
</dbReference>
<dbReference type="InterPro" id="IPR006690">
    <property type="entry name" value="OMPA-like_CS"/>
</dbReference>
<dbReference type="SUPFAM" id="SSF103088">
    <property type="entry name" value="OmpA-like"/>
    <property type="match status" value="1"/>
</dbReference>
<feature type="compositionally biased region" description="Basic and acidic residues" evidence="7">
    <location>
        <begin position="1626"/>
        <end position="1638"/>
    </location>
</feature>
<organism evidence="10 11">
    <name type="scientific">Corallococcus macrosporus</name>
    <dbReference type="NCBI Taxonomy" id="35"/>
    <lineage>
        <taxon>Bacteria</taxon>
        <taxon>Pseudomonadati</taxon>
        <taxon>Myxococcota</taxon>
        <taxon>Myxococcia</taxon>
        <taxon>Myxococcales</taxon>
        <taxon>Cystobacterineae</taxon>
        <taxon>Myxococcaceae</taxon>
        <taxon>Corallococcus</taxon>
    </lineage>
</organism>
<dbReference type="SUPFAM" id="SSF50965">
    <property type="entry name" value="Galactose oxidase, central domain"/>
    <property type="match status" value="2"/>
</dbReference>
<feature type="region of interest" description="Disordered" evidence="7">
    <location>
        <begin position="1392"/>
        <end position="1553"/>
    </location>
</feature>
<dbReference type="PROSITE" id="PS51123">
    <property type="entry name" value="OMPA_2"/>
    <property type="match status" value="1"/>
</dbReference>
<dbReference type="Gene3D" id="2.60.40.10">
    <property type="entry name" value="Immunoglobulins"/>
    <property type="match status" value="1"/>
</dbReference>
<reference evidence="10 11" key="1">
    <citation type="submission" date="2021-02" db="EMBL/GenBank/DDBJ databases">
        <title>De Novo genome assembly of isolated myxobacteria.</title>
        <authorList>
            <person name="Stevens D.C."/>
        </authorList>
    </citation>
    <scope>NUCLEOTIDE SEQUENCE [LARGE SCALE GENOMIC DNA]</scope>
    <source>
        <strain evidence="10 11">ATCC 29039</strain>
    </source>
</reference>
<dbReference type="Gene3D" id="4.10.1080.10">
    <property type="entry name" value="TSP type-3 repeat"/>
    <property type="match status" value="1"/>
</dbReference>
<dbReference type="SMART" id="SM00612">
    <property type="entry name" value="Kelch"/>
    <property type="match status" value="11"/>
</dbReference>
<evidence type="ECO:0000256" key="6">
    <source>
        <dbReference type="PROSITE-ProRule" id="PRU00473"/>
    </source>
</evidence>
<dbReference type="Pfam" id="PF01344">
    <property type="entry name" value="Kelch_1"/>
    <property type="match status" value="5"/>
</dbReference>
<feature type="region of interest" description="Disordered" evidence="7">
    <location>
        <begin position="1588"/>
        <end position="1608"/>
    </location>
</feature>
<evidence type="ECO:0000259" key="9">
    <source>
        <dbReference type="PROSITE" id="PS51123"/>
    </source>
</evidence>
<dbReference type="PANTHER" id="PTHR46344:SF27">
    <property type="entry name" value="KELCH REPEAT SUPERFAMILY PROTEIN"/>
    <property type="match status" value="1"/>
</dbReference>
<evidence type="ECO:0000256" key="4">
    <source>
        <dbReference type="ARBA" id="ARBA00022737"/>
    </source>
</evidence>
<dbReference type="Pfam" id="PF02412">
    <property type="entry name" value="TSP_3"/>
    <property type="match status" value="4"/>
</dbReference>
<sequence length="1660" mass="171596">MRSQRAVWSGLLLFVTSLGLLSCGGNERPAPEGARSVHSRLATPPDFYATASMATARGQHAAVLLPDGRLLIINGVNSAGFVTTAELFDPATGAWTSAGTTGIQGNVTKAVRLSTGKVLVLTDGSTAGRLYDPATGAWTATGNMSTPRGLFTLTLLTTGQVLVAGGTGPGGVRLTSAELYDPATNAFVPTGAMTLGRNAHTATRLRDGRVLAVSGFSGSGEVPGADLYNPATGTWTAVAPPLVPRHYASSTLLPDGRVLFTGGFTATNATNQSELYDPVANTWTATGSLAFARASHAATLLPNGRVLVTGGAEFRASPPLESEIYDPATGTWTAAGTMNVARENHTATLLPSGKVFIAGGFNSAPVTTFSATTEVYDPALSRWSPAGAMGTPRTDAAVALLPSGQVLVAGGRGQFTSSAEAELYDRASNSWSALPALATPRERSTATVLTSGQVLIVGGRNTSTSTASVERFDPATNTWLPTAALLGTRHLHTATLLPDGRVLVAGGQSNTTVLATAELYAPDTNTWTSAGSLTTARAGHRAVLLQNGWVLVVGGHGGGGLELASAELFDPATNTWAPAASLAGARDELTLTLLPSGQVLAAGGIAAFVELTTAELYTPATNTWAPAAALAQPRWLHSATLMPGGKVLVAGGITTNGDYANTAEVYDPTIGRWLNVADPTTAGGLSAVALPSGEVLLSGGLATPNAELFDDTSALPAWRPTVTNPATLVAGCPTVLEGLLFRGISGGSTGSYLDSPTDFPLVRLRGAEGGRLWTLPSSNTSETRATVTVPAGTQLGTYGLSVFANAIPGGRMVTLVANRPPTAADQTVTVPKDIAVELALTGTDPDPGQVLTYTVVTQPQHGTLGTSAQGILQYTPAPGYVGTDSFTYRVRDCADDSNVATLTLNVVDAVPTLTCPANVTAEATGADGAIVNYDPAVLEPAGLPVTYSQASGSRFPLGTTTVTATSTGLTCTFTVTVQDTTAPALTCPANVLVGPNEPVTFEPTATDAVTSPPTVTSSPASGSTFAPGATQVTVTATDAAGNTAQCTFQVRVQAEVVEIAGGGCDSSGGTTSALALLAALAAWSHSRRRRKPARGSWALAALLATVASPAAFGQTPTSPLRPLDLERLRFQPAATDSMLVDTGRVLPEGGYRLLLMVNYERGILLLQGSDGLERSILHYRTAGWLAGAWSPVDRLEFSAKLPVIIAQGGHGAEQLVGVSEPDSFGLGTPELGVRYELLRREEGAPVFLGLGLDIGLPGGSADAFGRQAGWAGFQFAPRVSVSRELGPVVLGANAGVRIRSKEVEPGRDVGTELEQGVVVATRGKGLRGEIALQAAESLVESDLALELLGGVRLPVGAGFEAFALAGHGFTDIPGTPSFRLGAGIAYANEPEPVDRCRTGRSHTPEQCPNEDDDGDGVANKDDRCPLEAGSVENNGCPDKDSDGDGVVDREDQCPNEAGTARDRGCPAPDADKDGVRDDEDACPNEAGPASERGCPVKDTDKDGVPDKDDACPNEAGPASERGCPAKQQKPEEPQPQPPPEKQPEETTSPLGHIVQFPVNQSEFQENEQQQLDAIADYLKANPKVNIRIEGHTDNSGPEEANRTLSQQRANRVRAYLIQKGIAGSRMEAKGFGPDRPRVSNETPEGRSANRRVEFVPVTER</sequence>
<keyword evidence="4" id="KW-0677">Repeat</keyword>
<dbReference type="InterPro" id="IPR006665">
    <property type="entry name" value="OmpA-like"/>
</dbReference>
<accession>A0ABS3DBH2</accession>
<keyword evidence="2" id="KW-0880">Kelch repeat</keyword>
<evidence type="ECO:0000313" key="11">
    <source>
        <dbReference type="Proteomes" id="UP000664052"/>
    </source>
</evidence>
<feature type="domain" description="OmpA-like" evidence="9">
    <location>
        <begin position="1543"/>
        <end position="1660"/>
    </location>
</feature>
<name>A0ABS3DBH2_9BACT</name>